<dbReference type="CDD" id="cd06171">
    <property type="entry name" value="Sigma70_r4"/>
    <property type="match status" value="1"/>
</dbReference>
<keyword evidence="4" id="KW-0238">DNA-binding</keyword>
<evidence type="ECO:0000256" key="5">
    <source>
        <dbReference type="ARBA" id="ARBA00023163"/>
    </source>
</evidence>
<dbReference type="InterPro" id="IPR007627">
    <property type="entry name" value="RNA_pol_sigma70_r2"/>
</dbReference>
<dbReference type="InterPro" id="IPR013324">
    <property type="entry name" value="RNA_pol_sigma_r3/r4-like"/>
</dbReference>
<dbReference type="Gene3D" id="1.10.1740.10">
    <property type="match status" value="1"/>
</dbReference>
<dbReference type="PANTHER" id="PTHR43133">
    <property type="entry name" value="RNA POLYMERASE ECF-TYPE SIGMA FACTO"/>
    <property type="match status" value="1"/>
</dbReference>
<comment type="similarity">
    <text evidence="1">Belongs to the sigma-70 factor family. ECF subfamily.</text>
</comment>
<evidence type="ECO:0000256" key="4">
    <source>
        <dbReference type="ARBA" id="ARBA00023125"/>
    </source>
</evidence>
<evidence type="ECO:0000259" key="6">
    <source>
        <dbReference type="Pfam" id="PF04542"/>
    </source>
</evidence>
<dbReference type="EMBL" id="JBHRSD010000023">
    <property type="protein sequence ID" value="MFC3033543.1"/>
    <property type="molecule type" value="Genomic_DNA"/>
</dbReference>
<keyword evidence="9" id="KW-1185">Reference proteome</keyword>
<feature type="domain" description="RNA polymerase sigma factor 70 region 4 type 2" evidence="7">
    <location>
        <begin position="117"/>
        <end position="169"/>
    </location>
</feature>
<keyword evidence="2" id="KW-0805">Transcription regulation</keyword>
<evidence type="ECO:0000313" key="8">
    <source>
        <dbReference type="EMBL" id="MFC3033543.1"/>
    </source>
</evidence>
<dbReference type="Proteomes" id="UP001595453">
    <property type="component" value="Unassembled WGS sequence"/>
</dbReference>
<dbReference type="InterPro" id="IPR013249">
    <property type="entry name" value="RNA_pol_sigma70_r4_t2"/>
</dbReference>
<organism evidence="8 9">
    <name type="scientific">Pseudoalteromonas fenneropenaei</name>
    <dbReference type="NCBI Taxonomy" id="1737459"/>
    <lineage>
        <taxon>Bacteria</taxon>
        <taxon>Pseudomonadati</taxon>
        <taxon>Pseudomonadota</taxon>
        <taxon>Gammaproteobacteria</taxon>
        <taxon>Alteromonadales</taxon>
        <taxon>Pseudoalteromonadaceae</taxon>
        <taxon>Pseudoalteromonas</taxon>
    </lineage>
</organism>
<dbReference type="Pfam" id="PF04542">
    <property type="entry name" value="Sigma70_r2"/>
    <property type="match status" value="1"/>
</dbReference>
<accession>A0ABV7CLX0</accession>
<sequence length="178" mass="20549">MIFSSEAALIRKAQQGDKQAWLALVKRHESIVFNHCLRLVGNRDDACDLMQEVFVSVFKALPQFAGDCQFKTWLFRLTHARCVDHFRKRKPTTGLEEAPEAHVQGEEEALLTQLDNQQVHQALQALTHEQRQVIELKFFQHFTFEEIAQMCDLSVNTVKTRLYSALKKMKGQLEVIHG</sequence>
<evidence type="ECO:0000256" key="3">
    <source>
        <dbReference type="ARBA" id="ARBA00023082"/>
    </source>
</evidence>
<reference evidence="9" key="1">
    <citation type="journal article" date="2019" name="Int. J. Syst. Evol. Microbiol.">
        <title>The Global Catalogue of Microorganisms (GCM) 10K type strain sequencing project: providing services to taxonomists for standard genome sequencing and annotation.</title>
        <authorList>
            <consortium name="The Broad Institute Genomics Platform"/>
            <consortium name="The Broad Institute Genome Sequencing Center for Infectious Disease"/>
            <person name="Wu L."/>
            <person name="Ma J."/>
        </authorList>
    </citation>
    <scope>NUCLEOTIDE SEQUENCE [LARGE SCALE GENOMIC DNA]</scope>
    <source>
        <strain evidence="9">KCTC 42730</strain>
    </source>
</reference>
<protein>
    <submittedName>
        <fullName evidence="8">RNA polymerase sigma factor</fullName>
    </submittedName>
</protein>
<evidence type="ECO:0000313" key="9">
    <source>
        <dbReference type="Proteomes" id="UP001595453"/>
    </source>
</evidence>
<keyword evidence="5" id="KW-0804">Transcription</keyword>
<dbReference type="PANTHER" id="PTHR43133:SF8">
    <property type="entry name" value="RNA POLYMERASE SIGMA FACTOR HI_1459-RELATED"/>
    <property type="match status" value="1"/>
</dbReference>
<dbReference type="Gene3D" id="1.10.10.10">
    <property type="entry name" value="Winged helix-like DNA-binding domain superfamily/Winged helix DNA-binding domain"/>
    <property type="match status" value="1"/>
</dbReference>
<dbReference type="RefSeq" id="WP_377125126.1">
    <property type="nucleotide sequence ID" value="NZ_JBHRSD010000023.1"/>
</dbReference>
<evidence type="ECO:0000256" key="2">
    <source>
        <dbReference type="ARBA" id="ARBA00023015"/>
    </source>
</evidence>
<dbReference type="InterPro" id="IPR036388">
    <property type="entry name" value="WH-like_DNA-bd_sf"/>
</dbReference>
<evidence type="ECO:0000259" key="7">
    <source>
        <dbReference type="Pfam" id="PF08281"/>
    </source>
</evidence>
<dbReference type="Pfam" id="PF08281">
    <property type="entry name" value="Sigma70_r4_2"/>
    <property type="match status" value="1"/>
</dbReference>
<proteinExistence type="inferred from homology"/>
<comment type="caution">
    <text evidence="8">The sequence shown here is derived from an EMBL/GenBank/DDBJ whole genome shotgun (WGS) entry which is preliminary data.</text>
</comment>
<gene>
    <name evidence="8" type="ORF">ACFOEE_13530</name>
</gene>
<dbReference type="SUPFAM" id="SSF88659">
    <property type="entry name" value="Sigma3 and sigma4 domains of RNA polymerase sigma factors"/>
    <property type="match status" value="1"/>
</dbReference>
<feature type="domain" description="RNA polymerase sigma-70 region 2" evidence="6">
    <location>
        <begin position="24"/>
        <end position="90"/>
    </location>
</feature>
<name>A0ABV7CLX0_9GAMM</name>
<keyword evidence="3" id="KW-0731">Sigma factor</keyword>
<dbReference type="NCBIfam" id="TIGR02937">
    <property type="entry name" value="sigma70-ECF"/>
    <property type="match status" value="1"/>
</dbReference>
<dbReference type="InterPro" id="IPR014284">
    <property type="entry name" value="RNA_pol_sigma-70_dom"/>
</dbReference>
<dbReference type="InterPro" id="IPR039425">
    <property type="entry name" value="RNA_pol_sigma-70-like"/>
</dbReference>
<dbReference type="SUPFAM" id="SSF88946">
    <property type="entry name" value="Sigma2 domain of RNA polymerase sigma factors"/>
    <property type="match status" value="1"/>
</dbReference>
<dbReference type="InterPro" id="IPR013325">
    <property type="entry name" value="RNA_pol_sigma_r2"/>
</dbReference>
<evidence type="ECO:0000256" key="1">
    <source>
        <dbReference type="ARBA" id="ARBA00010641"/>
    </source>
</evidence>